<protein>
    <recommendedName>
        <fullName evidence="3">GAF domain-containing protein</fullName>
    </recommendedName>
</protein>
<dbReference type="Proteomes" id="UP000184488">
    <property type="component" value="Unassembled WGS sequence"/>
</dbReference>
<accession>A0A1M6F084</accession>
<sequence>MNFSEFPDNPFQIKISFHKVLEALEEIANSDVDYRSNYAKALLEKTAPFPELRDGITSMRQIDDNAVLINHLLADLFPTALTNNEIKAVTIPFVNITFNYTERFKKILKDAGTDFDMNIRDFDENQFYIMCCCLIINMRYNQNFDFSKPLFYDIPDAQGIMKHYRILYNADFLEILPTEKSIPITQEDIDLLMDSFDNIDIWKEKFPVDSWILKGFGIVVLFDATTENAVSNLKSTLLKVNNEDEDFNEILKGILKSIYKIKDLHIGYTSFAQDEIKFSSMEKEKKVESYLLCGNTEIKCQKALSTNFYQSLIEEKKYVAISNVNKFAMIEENAFFGNHLLSQNVMSCVFAPVVKDGNLLGVIELVSSKVGELNSLNAHKLDIVMAFIVDTIDRYNSEVENKIEAVIQKEYTTIHPSVYWKFQKEARKYIVNEHSNPEYAFKEIVFKDVYPLYGQIDIKESSDTRNRAAQDDIKNQLSTLIIIIEYLCQRTKLPILEQRKFELESYLNDLFTNLKADTEQQIQRYIETEIHPILKNESQETIIEDYFNRIDENTGTFYQERKKFDATLAAINKKMSIVIDNKQKEAQDIFPHYFERFNTDGVEHNLYIGNSIAPNASFNLNYLYNMRLWQLQVLAEMEKEHYLLKDSLPYQLEVTSLILVFSSPITIRFRMDEKRFDVDGSYNARYEVVKKRIDKALEKNTNKRITEKGKITIVYSHSDEEKEYKKYIEYLQFQKVLEPTVEFLEVEDLQGVSGLKAIRVKVLLN</sequence>
<evidence type="ECO:0000313" key="1">
    <source>
        <dbReference type="EMBL" id="SHI91144.1"/>
    </source>
</evidence>
<gene>
    <name evidence="1" type="ORF">SAMN05444363_2065</name>
</gene>
<proteinExistence type="predicted"/>
<dbReference type="OrthoDB" id="627374at2"/>
<reference evidence="2" key="1">
    <citation type="submission" date="2016-11" db="EMBL/GenBank/DDBJ databases">
        <authorList>
            <person name="Varghese N."/>
            <person name="Submissions S."/>
        </authorList>
    </citation>
    <scope>NUCLEOTIDE SEQUENCE [LARGE SCALE GENOMIC DNA]</scope>
    <source>
        <strain evidence="2">DSM 18829</strain>
    </source>
</reference>
<evidence type="ECO:0000313" key="2">
    <source>
        <dbReference type="Proteomes" id="UP000184488"/>
    </source>
</evidence>
<evidence type="ECO:0008006" key="3">
    <source>
        <dbReference type="Google" id="ProtNLM"/>
    </source>
</evidence>
<keyword evidence="2" id="KW-1185">Reference proteome</keyword>
<dbReference type="RefSeq" id="WP_073311048.1">
    <property type="nucleotide sequence ID" value="NZ_FQZI01000003.1"/>
</dbReference>
<dbReference type="STRING" id="415425.SAMN05444363_2065"/>
<name>A0A1M6F084_9FLAO</name>
<dbReference type="AlphaFoldDB" id="A0A1M6F084"/>
<organism evidence="1 2">
    <name type="scientific">Flavobacterium terrae</name>
    <dbReference type="NCBI Taxonomy" id="415425"/>
    <lineage>
        <taxon>Bacteria</taxon>
        <taxon>Pseudomonadati</taxon>
        <taxon>Bacteroidota</taxon>
        <taxon>Flavobacteriia</taxon>
        <taxon>Flavobacteriales</taxon>
        <taxon>Flavobacteriaceae</taxon>
        <taxon>Flavobacterium</taxon>
    </lineage>
</organism>
<dbReference type="EMBL" id="FQZI01000003">
    <property type="protein sequence ID" value="SHI91144.1"/>
    <property type="molecule type" value="Genomic_DNA"/>
</dbReference>
<dbReference type="SUPFAM" id="SSF55781">
    <property type="entry name" value="GAF domain-like"/>
    <property type="match status" value="1"/>
</dbReference>